<dbReference type="Pfam" id="PF11967">
    <property type="entry name" value="RecO_N"/>
    <property type="match status" value="1"/>
</dbReference>
<sequence length="243" mass="27623">MITHTQAIILRSIDYQESSKILTVLSEEHGKIALMARGAKKPKSTLSGIIEPGSVLDVVYYYKASRGVQTLTEASKQFSTDIFRRDFERAAVLYATLELVAQLVHDNEVNEPVYAFSYQVIKWLAEADEIPGSVFAYVQLRLAELIGIGLYSMLEDYKNTVYLNVSSGNISEQAEDELSYKLSEAQGIFVIMALHSKSRKVLGIKLENAELKQLVHHLDVYFKYHIEGYRERRSDSIFEQMLL</sequence>
<dbReference type="InterPro" id="IPR012340">
    <property type="entry name" value="NA-bd_OB-fold"/>
</dbReference>
<evidence type="ECO:0000256" key="3">
    <source>
        <dbReference type="ARBA" id="ARBA00023204"/>
    </source>
</evidence>
<organism evidence="6 7">
    <name type="scientific">Gracilimonas mengyeensis</name>
    <dbReference type="NCBI Taxonomy" id="1302730"/>
    <lineage>
        <taxon>Bacteria</taxon>
        <taxon>Pseudomonadati</taxon>
        <taxon>Balneolota</taxon>
        <taxon>Balneolia</taxon>
        <taxon>Balneolales</taxon>
        <taxon>Balneolaceae</taxon>
        <taxon>Gracilimonas</taxon>
    </lineage>
</organism>
<dbReference type="Pfam" id="PF02565">
    <property type="entry name" value="RecO_C"/>
    <property type="match status" value="1"/>
</dbReference>
<proteinExistence type="inferred from homology"/>
<name>A0A521AAK3_9BACT</name>
<dbReference type="PANTHER" id="PTHR33991">
    <property type="entry name" value="DNA REPAIR PROTEIN RECO"/>
    <property type="match status" value="1"/>
</dbReference>
<feature type="domain" description="DNA replication/recombination mediator RecO N-terminal" evidence="5">
    <location>
        <begin position="1"/>
        <end position="74"/>
    </location>
</feature>
<keyword evidence="2 4" id="KW-0233">DNA recombination</keyword>
<keyword evidence="7" id="KW-1185">Reference proteome</keyword>
<dbReference type="OrthoDB" id="9789152at2"/>
<keyword evidence="3 4" id="KW-0234">DNA repair</keyword>
<protein>
    <recommendedName>
        <fullName evidence="4">DNA repair protein RecO</fullName>
    </recommendedName>
    <alternativeName>
        <fullName evidence="4">Recombination protein O</fullName>
    </alternativeName>
</protein>
<evidence type="ECO:0000256" key="1">
    <source>
        <dbReference type="ARBA" id="ARBA00022763"/>
    </source>
</evidence>
<evidence type="ECO:0000313" key="6">
    <source>
        <dbReference type="EMBL" id="SMO31751.1"/>
    </source>
</evidence>
<dbReference type="EMBL" id="FXTP01000001">
    <property type="protein sequence ID" value="SMO31751.1"/>
    <property type="molecule type" value="Genomic_DNA"/>
</dbReference>
<evidence type="ECO:0000259" key="5">
    <source>
        <dbReference type="Pfam" id="PF11967"/>
    </source>
</evidence>
<reference evidence="6 7" key="1">
    <citation type="submission" date="2017-05" db="EMBL/GenBank/DDBJ databases">
        <authorList>
            <person name="Varghese N."/>
            <person name="Submissions S."/>
        </authorList>
    </citation>
    <scope>NUCLEOTIDE SEQUENCE [LARGE SCALE GENOMIC DNA]</scope>
    <source>
        <strain evidence="6 7">DSM 21985</strain>
    </source>
</reference>
<evidence type="ECO:0000256" key="4">
    <source>
        <dbReference type="HAMAP-Rule" id="MF_00201"/>
    </source>
</evidence>
<dbReference type="SUPFAM" id="SSF50249">
    <property type="entry name" value="Nucleic acid-binding proteins"/>
    <property type="match status" value="1"/>
</dbReference>
<dbReference type="PANTHER" id="PTHR33991:SF1">
    <property type="entry name" value="DNA REPAIR PROTEIN RECO"/>
    <property type="match status" value="1"/>
</dbReference>
<keyword evidence="1 4" id="KW-0227">DNA damage</keyword>
<dbReference type="GO" id="GO:0006310">
    <property type="term" value="P:DNA recombination"/>
    <property type="evidence" value="ECO:0007669"/>
    <property type="project" value="UniProtKB-UniRule"/>
</dbReference>
<dbReference type="HAMAP" id="MF_00201">
    <property type="entry name" value="RecO"/>
    <property type="match status" value="1"/>
</dbReference>
<dbReference type="Proteomes" id="UP000317557">
    <property type="component" value="Unassembled WGS sequence"/>
</dbReference>
<dbReference type="GO" id="GO:0043590">
    <property type="term" value="C:bacterial nucleoid"/>
    <property type="evidence" value="ECO:0007669"/>
    <property type="project" value="TreeGrafter"/>
</dbReference>
<dbReference type="InterPro" id="IPR003717">
    <property type="entry name" value="RecO"/>
</dbReference>
<dbReference type="AlphaFoldDB" id="A0A521AAK3"/>
<comment type="function">
    <text evidence="4">Involved in DNA repair and RecF pathway recombination.</text>
</comment>
<accession>A0A521AAK3</accession>
<dbReference type="GO" id="GO:0006302">
    <property type="term" value="P:double-strand break repair"/>
    <property type="evidence" value="ECO:0007669"/>
    <property type="project" value="TreeGrafter"/>
</dbReference>
<dbReference type="NCBIfam" id="TIGR00613">
    <property type="entry name" value="reco"/>
    <property type="match status" value="1"/>
</dbReference>
<comment type="similarity">
    <text evidence="4">Belongs to the RecO family.</text>
</comment>
<evidence type="ECO:0000256" key="2">
    <source>
        <dbReference type="ARBA" id="ARBA00023172"/>
    </source>
</evidence>
<dbReference type="Gene3D" id="2.40.50.140">
    <property type="entry name" value="Nucleic acid-binding proteins"/>
    <property type="match status" value="1"/>
</dbReference>
<dbReference type="RefSeq" id="WP_142452542.1">
    <property type="nucleotide sequence ID" value="NZ_FXTP01000001.1"/>
</dbReference>
<gene>
    <name evidence="4" type="primary">recO</name>
    <name evidence="6" type="ORF">SAMN06265219_1012</name>
</gene>
<dbReference type="InterPro" id="IPR022572">
    <property type="entry name" value="DNA_rep/recomb_RecO_N"/>
</dbReference>
<evidence type="ECO:0000313" key="7">
    <source>
        <dbReference type="Proteomes" id="UP000317557"/>
    </source>
</evidence>